<feature type="domain" description="C2H2-type" evidence="2">
    <location>
        <begin position="300"/>
        <end position="320"/>
    </location>
</feature>
<gene>
    <name evidence="3" type="ORF">GOP47_0010856</name>
</gene>
<feature type="compositionally biased region" description="Polar residues" evidence="1">
    <location>
        <begin position="781"/>
        <end position="791"/>
    </location>
</feature>
<organism evidence="3 4">
    <name type="scientific">Adiantum capillus-veneris</name>
    <name type="common">Maidenhair fern</name>
    <dbReference type="NCBI Taxonomy" id="13818"/>
    <lineage>
        <taxon>Eukaryota</taxon>
        <taxon>Viridiplantae</taxon>
        <taxon>Streptophyta</taxon>
        <taxon>Embryophyta</taxon>
        <taxon>Tracheophyta</taxon>
        <taxon>Polypodiopsida</taxon>
        <taxon>Polypodiidae</taxon>
        <taxon>Polypodiales</taxon>
        <taxon>Pteridineae</taxon>
        <taxon>Pteridaceae</taxon>
        <taxon>Vittarioideae</taxon>
        <taxon>Adiantum</taxon>
    </lineage>
</organism>
<feature type="domain" description="C2H2-type" evidence="2">
    <location>
        <begin position="175"/>
        <end position="197"/>
    </location>
</feature>
<dbReference type="PROSITE" id="PS00028">
    <property type="entry name" value="ZINC_FINGER_C2H2_1"/>
    <property type="match status" value="4"/>
</dbReference>
<feature type="domain" description="C2H2-type" evidence="2">
    <location>
        <begin position="348"/>
        <end position="370"/>
    </location>
</feature>
<reference evidence="3" key="1">
    <citation type="submission" date="2021-01" db="EMBL/GenBank/DDBJ databases">
        <title>Adiantum capillus-veneris genome.</title>
        <authorList>
            <person name="Fang Y."/>
            <person name="Liao Q."/>
        </authorList>
    </citation>
    <scope>NUCLEOTIDE SEQUENCE</scope>
    <source>
        <strain evidence="3">H3</strain>
        <tissue evidence="3">Leaf</tissue>
    </source>
</reference>
<evidence type="ECO:0000313" key="4">
    <source>
        <dbReference type="Proteomes" id="UP000886520"/>
    </source>
</evidence>
<feature type="region of interest" description="Disordered" evidence="1">
    <location>
        <begin position="764"/>
        <end position="794"/>
    </location>
</feature>
<dbReference type="AlphaFoldDB" id="A0A9D4UVC0"/>
<keyword evidence="4" id="KW-1185">Reference proteome</keyword>
<proteinExistence type="predicted"/>
<sequence>MAEESTHSCTYCDSEHTQLEFALHKISAVHLKKVQRALFQRGFSSICLVCNSSLKDLKLMELHLQEKKHTERMMLMKSFLCSDKCTCVSCGVTFFNEVVLEAHRLLRVHDLEASPPDTPKLNELLKQLSGVCGTRFLSNGSHLCKVCNVKVDGVQESIMHLFSPAHVTRLRSSSCMVCKKDFMHASDRESHLKSGKHSLAMRKCSNFLEEGDTQSLLRKGGYPCMFCMIWCNSWLCLEIHILDTHHNKVSNLRKAIFPPSSRIIFLAGSEGSGASSSCNESEMSKWKEWRGETLEESIWCHQCGVTLVGIDEANQHLNTHGTESCQAWRELHLVNELGLAQIPKIYDCSVCAMSFKSDFMLSVHTACLEHHRRLAAFSSTSTVHCCSSCGILVKNDRDGDDVSICKTLKGSLHIAKDTEAVVKPLKSPSTGCCVVDDFRSLGVTSFLKGTHQNRALVAANETIIDGEAGHIQHDGVLEADESNQGHSKANLLDVCTVPVEWDPKMNQTNTGMIINGGINHVARVNSAYHGGGNHVASVYNGDVNLRHTAKAVANGNNRLAVQMGENAIPVENNFEPEKDSPQTNVWVAAKSHKVQSQPPLELTEFENKVLVPGEMSQEKGTILVNNACLGDLGVPVIVAATLAPLKDLQQSLQSIAAIVTETLSAALPNFYLQQSTSSLKRKSQGNLDNTDDAAQLKRLCGERALEAALQQGLRSVSSNTIKLENVDSRVPTCAEEDVVRHSSTGEDEVKHDLRAVLAVAASVIPSGPPDLSRPASEKDQAVTQPSKQAQESADLRSECLSLGVMGNQAVVERTLPDRLLEETRARAETFHLQTGAALACPDTENQTQSSALSPSAKDSKRDEGSIQAQTPVAPPLKADSHYSKSESNDDDDDDNEDDYSFLDPTKCQDKWWGSESDDSDSM</sequence>
<feature type="domain" description="C2H2-type" evidence="2">
    <location>
        <begin position="85"/>
        <end position="109"/>
    </location>
</feature>
<name>A0A9D4UVC0_ADICA</name>
<dbReference type="EMBL" id="JABFUD020000010">
    <property type="protein sequence ID" value="KAI5074895.1"/>
    <property type="molecule type" value="Genomic_DNA"/>
</dbReference>
<evidence type="ECO:0000256" key="1">
    <source>
        <dbReference type="SAM" id="MobiDB-lite"/>
    </source>
</evidence>
<accession>A0A9D4UVC0</accession>
<comment type="caution">
    <text evidence="3">The sequence shown here is derived from an EMBL/GenBank/DDBJ whole genome shotgun (WGS) entry which is preliminary data.</text>
</comment>
<feature type="region of interest" description="Disordered" evidence="1">
    <location>
        <begin position="837"/>
        <end position="922"/>
    </location>
</feature>
<feature type="compositionally biased region" description="Basic and acidic residues" evidence="1">
    <location>
        <begin position="878"/>
        <end position="887"/>
    </location>
</feature>
<feature type="compositionally biased region" description="Polar residues" evidence="1">
    <location>
        <begin position="843"/>
        <end position="853"/>
    </location>
</feature>
<feature type="compositionally biased region" description="Acidic residues" evidence="1">
    <location>
        <begin position="888"/>
        <end position="900"/>
    </location>
</feature>
<evidence type="ECO:0000313" key="3">
    <source>
        <dbReference type="EMBL" id="KAI5074895.1"/>
    </source>
</evidence>
<protein>
    <recommendedName>
        <fullName evidence="2">C2H2-type domain-containing protein</fullName>
    </recommendedName>
</protein>
<dbReference type="InterPro" id="IPR013087">
    <property type="entry name" value="Znf_C2H2_type"/>
</dbReference>
<dbReference type="SMART" id="SM00355">
    <property type="entry name" value="ZnF_C2H2"/>
    <property type="match status" value="8"/>
</dbReference>
<dbReference type="Proteomes" id="UP000886520">
    <property type="component" value="Chromosome 10"/>
</dbReference>
<evidence type="ECO:0000259" key="2">
    <source>
        <dbReference type="PROSITE" id="PS00028"/>
    </source>
</evidence>
<dbReference type="OrthoDB" id="1925236at2759"/>